<gene>
    <name evidence="1" type="ORF">LOK49_LG11G00193</name>
</gene>
<evidence type="ECO:0000313" key="2">
    <source>
        <dbReference type="Proteomes" id="UP001060215"/>
    </source>
</evidence>
<reference evidence="1 2" key="1">
    <citation type="journal article" date="2022" name="Plant J.">
        <title>Chromosome-level genome of Camellia lanceoleosa provides a valuable resource for understanding genome evolution and self-incompatibility.</title>
        <authorList>
            <person name="Gong W."/>
            <person name="Xiao S."/>
            <person name="Wang L."/>
            <person name="Liao Z."/>
            <person name="Chang Y."/>
            <person name="Mo W."/>
            <person name="Hu G."/>
            <person name="Li W."/>
            <person name="Zhao G."/>
            <person name="Zhu H."/>
            <person name="Hu X."/>
            <person name="Ji K."/>
            <person name="Xiang X."/>
            <person name="Song Q."/>
            <person name="Yuan D."/>
            <person name="Jin S."/>
            <person name="Zhang L."/>
        </authorList>
    </citation>
    <scope>NUCLEOTIDE SEQUENCE [LARGE SCALE GENOMIC DNA]</scope>
    <source>
        <strain evidence="1">SQ_2022a</strain>
    </source>
</reference>
<organism evidence="1 2">
    <name type="scientific">Camellia lanceoleosa</name>
    <dbReference type="NCBI Taxonomy" id="1840588"/>
    <lineage>
        <taxon>Eukaryota</taxon>
        <taxon>Viridiplantae</taxon>
        <taxon>Streptophyta</taxon>
        <taxon>Embryophyta</taxon>
        <taxon>Tracheophyta</taxon>
        <taxon>Spermatophyta</taxon>
        <taxon>Magnoliopsida</taxon>
        <taxon>eudicotyledons</taxon>
        <taxon>Gunneridae</taxon>
        <taxon>Pentapetalae</taxon>
        <taxon>asterids</taxon>
        <taxon>Ericales</taxon>
        <taxon>Theaceae</taxon>
        <taxon>Camellia</taxon>
    </lineage>
</organism>
<dbReference type="Proteomes" id="UP001060215">
    <property type="component" value="Chromosome 12"/>
</dbReference>
<comment type="caution">
    <text evidence="1">The sequence shown here is derived from an EMBL/GenBank/DDBJ whole genome shotgun (WGS) entry which is preliminary data.</text>
</comment>
<protein>
    <submittedName>
        <fullName evidence="1">Uncharacterized protein</fullName>
    </submittedName>
</protein>
<evidence type="ECO:0000313" key="1">
    <source>
        <dbReference type="EMBL" id="KAI7995023.1"/>
    </source>
</evidence>
<sequence length="247" mass="26587">MARYYRNLQIKSISAKGLERVNLSGNKMEAYAYVLISGSGKQRTVVDRVGDTNPTWNGTMNFMVEEESAEDQILMFELCCCEPNGGDKDIGEVFVNVKDLMGPIEGSLTYHVLRTPPGNPKGKLNFMYEWGDQVAGAVLTPPTPPTPPPPPAFTAYNPPPPPYAAAAAATGQYLPYPPPAPVMLMGPLPPGSYGYPLPPQPGYGYWYGYGYGPQTERANNSGSIGGWLGRVIAGAAITEILNNISLP</sequence>
<keyword evidence="2" id="KW-1185">Reference proteome</keyword>
<accession>A0ACC0G1M2</accession>
<dbReference type="EMBL" id="CM045769">
    <property type="protein sequence ID" value="KAI7995023.1"/>
    <property type="molecule type" value="Genomic_DNA"/>
</dbReference>
<name>A0ACC0G1M2_9ERIC</name>
<proteinExistence type="predicted"/>